<reference evidence="1" key="1">
    <citation type="submission" date="2019-12" db="EMBL/GenBank/DDBJ databases">
        <title>Haloferax alexandrinus strain pws11.</title>
        <authorList>
            <person name="Verma D.K."/>
            <person name="Gopal K."/>
            <person name="Prasad E.S."/>
        </authorList>
    </citation>
    <scope>NUCLEOTIDE SEQUENCE</scope>
    <source>
        <strain evidence="1">Pws11</strain>
    </source>
</reference>
<dbReference type="InterPro" id="IPR058715">
    <property type="entry name" value="PDDEXK_nuclease-rel"/>
</dbReference>
<organism evidence="1 2">
    <name type="scientific">Haloferax volcanii</name>
    <name type="common">Halobacterium volcanii</name>
    <dbReference type="NCBI Taxonomy" id="2246"/>
    <lineage>
        <taxon>Archaea</taxon>
        <taxon>Methanobacteriati</taxon>
        <taxon>Methanobacteriota</taxon>
        <taxon>Stenosarchaea group</taxon>
        <taxon>Halobacteria</taxon>
        <taxon>Halobacteriales</taxon>
        <taxon>Haloferacaceae</taxon>
        <taxon>Haloferax</taxon>
    </lineage>
</organism>
<gene>
    <name evidence="1" type="ORF">GOC85_16195</name>
</gene>
<accession>A0A847TEC2</accession>
<evidence type="ECO:0000313" key="2">
    <source>
        <dbReference type="Proteomes" id="UP000619835"/>
    </source>
</evidence>
<name>A0A847TEC2_HALVO</name>
<sequence length="155" mass="17535">MSLAPSRKAGDTVESTVVQLKPELRHVPDTQHEHHDAVVTELLTPSRELPFVGICLLEVGTIVEIKSAMVVYGEAQRRGRFLLRRSQHEHLLDEGGVYLFAVCAPTPDREIIVAKVVPATLVDEFEFSWVERKTRSDYAQITWTQVFAPKEVESR</sequence>
<dbReference type="Proteomes" id="UP000619835">
    <property type="component" value="Unassembled WGS sequence"/>
</dbReference>
<comment type="caution">
    <text evidence="1">The sequence shown here is derived from an EMBL/GenBank/DDBJ whole genome shotgun (WGS) entry which is preliminary data.</text>
</comment>
<dbReference type="Pfam" id="PF25941">
    <property type="entry name" value="PDDEXK_16"/>
    <property type="match status" value="1"/>
</dbReference>
<evidence type="ECO:0000313" key="1">
    <source>
        <dbReference type="EMBL" id="NLV04102.1"/>
    </source>
</evidence>
<proteinExistence type="predicted"/>
<protein>
    <submittedName>
        <fullName evidence="1">Uncharacterized protein</fullName>
    </submittedName>
</protein>
<dbReference type="RefSeq" id="WP_170076760.1">
    <property type="nucleotide sequence ID" value="NZ_WOWC01000001.1"/>
</dbReference>
<dbReference type="AlphaFoldDB" id="A0A847TEC2"/>
<dbReference type="EMBL" id="WOWC01000001">
    <property type="protein sequence ID" value="NLV04102.1"/>
    <property type="molecule type" value="Genomic_DNA"/>
</dbReference>